<dbReference type="AlphaFoldDB" id="A0AAX6HHL6"/>
<protein>
    <submittedName>
        <fullName evidence="2">Sugar phosphate/phosphate translocator</fullName>
    </submittedName>
</protein>
<name>A0AAX6HHL6_IRIPA</name>
<comment type="caution">
    <text evidence="2">The sequence shown here is derived from an EMBL/GenBank/DDBJ whole genome shotgun (WGS) entry which is preliminary data.</text>
</comment>
<evidence type="ECO:0000313" key="2">
    <source>
        <dbReference type="EMBL" id="KAJ6840560.1"/>
    </source>
</evidence>
<dbReference type="Proteomes" id="UP001140949">
    <property type="component" value="Unassembled WGS sequence"/>
</dbReference>
<reference evidence="2" key="1">
    <citation type="journal article" date="2023" name="GigaByte">
        <title>Genome assembly of the bearded iris, Iris pallida Lam.</title>
        <authorList>
            <person name="Bruccoleri R.E."/>
            <person name="Oakeley E.J."/>
            <person name="Faust A.M.E."/>
            <person name="Altorfer M."/>
            <person name="Dessus-Babus S."/>
            <person name="Burckhardt D."/>
            <person name="Oertli M."/>
            <person name="Naumann U."/>
            <person name="Petersen F."/>
            <person name="Wong J."/>
        </authorList>
    </citation>
    <scope>NUCLEOTIDE SEQUENCE</scope>
    <source>
        <strain evidence="2">GSM-AAB239-AS_SAM_17_03QT</strain>
    </source>
</reference>
<feature type="region of interest" description="Disordered" evidence="1">
    <location>
        <begin position="45"/>
        <end position="100"/>
    </location>
</feature>
<evidence type="ECO:0000313" key="3">
    <source>
        <dbReference type="Proteomes" id="UP001140949"/>
    </source>
</evidence>
<keyword evidence="3" id="KW-1185">Reference proteome</keyword>
<evidence type="ECO:0000256" key="1">
    <source>
        <dbReference type="SAM" id="MobiDB-lite"/>
    </source>
</evidence>
<gene>
    <name evidence="2" type="ORF">M6B38_310220</name>
</gene>
<sequence>MIFNHNNNIKKQFNTKCMLLSSFISSVFHSLLQIKKKKITLTSEARRTHPFLPLSPRSTLTSARSRNPNPNFPSSSSYGRSTGDSSRHRAPPPLTRTLGSSEFTSFYKTSMDLLRDINFRVS</sequence>
<accession>A0AAX6HHL6</accession>
<reference evidence="2" key="2">
    <citation type="submission" date="2023-04" db="EMBL/GenBank/DDBJ databases">
        <authorList>
            <person name="Bruccoleri R.E."/>
            <person name="Oakeley E.J."/>
            <person name="Faust A.-M."/>
            <person name="Dessus-Babus S."/>
            <person name="Altorfer M."/>
            <person name="Burckhardt D."/>
            <person name="Oertli M."/>
            <person name="Naumann U."/>
            <person name="Petersen F."/>
            <person name="Wong J."/>
        </authorList>
    </citation>
    <scope>NUCLEOTIDE SEQUENCE</scope>
    <source>
        <strain evidence="2">GSM-AAB239-AS_SAM_17_03QT</strain>
        <tissue evidence="2">Leaf</tissue>
    </source>
</reference>
<proteinExistence type="predicted"/>
<feature type="compositionally biased region" description="Low complexity" evidence="1">
    <location>
        <begin position="62"/>
        <end position="84"/>
    </location>
</feature>
<organism evidence="2 3">
    <name type="scientific">Iris pallida</name>
    <name type="common">Sweet iris</name>
    <dbReference type="NCBI Taxonomy" id="29817"/>
    <lineage>
        <taxon>Eukaryota</taxon>
        <taxon>Viridiplantae</taxon>
        <taxon>Streptophyta</taxon>
        <taxon>Embryophyta</taxon>
        <taxon>Tracheophyta</taxon>
        <taxon>Spermatophyta</taxon>
        <taxon>Magnoliopsida</taxon>
        <taxon>Liliopsida</taxon>
        <taxon>Asparagales</taxon>
        <taxon>Iridaceae</taxon>
        <taxon>Iridoideae</taxon>
        <taxon>Irideae</taxon>
        <taxon>Iris</taxon>
    </lineage>
</organism>
<dbReference type="EMBL" id="JANAVB010009398">
    <property type="protein sequence ID" value="KAJ6840560.1"/>
    <property type="molecule type" value="Genomic_DNA"/>
</dbReference>